<dbReference type="InterPro" id="IPR038390">
    <property type="entry name" value="Metal_Tscrpt_repr_sf"/>
</dbReference>
<organism evidence="2 3">
    <name type="scientific">Leptospira kobayashii</name>
    <dbReference type="NCBI Taxonomy" id="1917830"/>
    <lineage>
        <taxon>Bacteria</taxon>
        <taxon>Pseudomonadati</taxon>
        <taxon>Spirochaetota</taxon>
        <taxon>Spirochaetia</taxon>
        <taxon>Leptospirales</taxon>
        <taxon>Leptospiraceae</taxon>
        <taxon>Leptospira</taxon>
    </lineage>
</organism>
<keyword evidence="3" id="KW-1185">Reference proteome</keyword>
<sequence length="106" mass="12033">MLAYPLGGDRDIDMDKKLESSKKIQDRLSRLEGHLKSVKRMVEEGKPCNDVIHQIAAVQAALSKVAKLLIEDHFSHSILAQTKSPELKTDLKEFMASIDNYFRTIH</sequence>
<dbReference type="PANTHER" id="PTHR33677:SF3">
    <property type="entry name" value="COPPER-SENSING TRANSCRIPTIONAL REPRESSOR RICR"/>
    <property type="match status" value="1"/>
</dbReference>
<protein>
    <recommendedName>
        <fullName evidence="4">Metal-sensitive transcriptional repressor</fullName>
    </recommendedName>
</protein>
<evidence type="ECO:0000313" key="2">
    <source>
        <dbReference type="EMBL" id="BDA80834.1"/>
    </source>
</evidence>
<dbReference type="EMBL" id="AP025029">
    <property type="protein sequence ID" value="BDA80834.1"/>
    <property type="molecule type" value="Genomic_DNA"/>
</dbReference>
<evidence type="ECO:0008006" key="4">
    <source>
        <dbReference type="Google" id="ProtNLM"/>
    </source>
</evidence>
<gene>
    <name evidence="2" type="ORF">LPTSP3_g37640</name>
</gene>
<dbReference type="Proteomes" id="UP000245263">
    <property type="component" value="Chromosome 2"/>
</dbReference>
<comment type="similarity">
    <text evidence="1">Belongs to the FrmR/RcnR family.</text>
</comment>
<dbReference type="PANTHER" id="PTHR33677">
    <property type="entry name" value="TRANSCRIPTIONAL REPRESSOR FRMR-RELATED"/>
    <property type="match status" value="1"/>
</dbReference>
<name>A0ABM7UNV0_9LEPT</name>
<dbReference type="Pfam" id="PF02583">
    <property type="entry name" value="Trns_repr_metal"/>
    <property type="match status" value="1"/>
</dbReference>
<proteinExistence type="inferred from homology"/>
<accession>A0ABM7UNV0</accession>
<dbReference type="Gene3D" id="1.20.58.1000">
    <property type="entry name" value="Metal-sensitive repressor, helix protomer"/>
    <property type="match status" value="1"/>
</dbReference>
<evidence type="ECO:0000313" key="3">
    <source>
        <dbReference type="Proteomes" id="UP000245263"/>
    </source>
</evidence>
<dbReference type="InterPro" id="IPR003735">
    <property type="entry name" value="Metal_Tscrpt_repr"/>
</dbReference>
<reference evidence="2 3" key="1">
    <citation type="submission" date="2021-08" db="EMBL/GenBank/DDBJ databases">
        <title>Complete genome sequence of Leptospira kobayashii strain E30.</title>
        <authorList>
            <person name="Nakao R."/>
            <person name="Nakamura S."/>
            <person name="Masuzawa T."/>
            <person name="Koizumi N."/>
        </authorList>
    </citation>
    <scope>NUCLEOTIDE SEQUENCE [LARGE SCALE GENOMIC DNA]</scope>
    <source>
        <strain evidence="2 3">E30</strain>
    </source>
</reference>
<evidence type="ECO:0000256" key="1">
    <source>
        <dbReference type="ARBA" id="ARBA00005260"/>
    </source>
</evidence>